<dbReference type="RefSeq" id="XP_023622932.1">
    <property type="nucleotide sequence ID" value="XM_023767164.1"/>
</dbReference>
<feature type="compositionally biased region" description="Basic and acidic residues" evidence="1">
    <location>
        <begin position="12"/>
        <end position="23"/>
    </location>
</feature>
<accession>A0A2D3V3F9</accession>
<protein>
    <submittedName>
        <fullName evidence="2">Uncharacterized protein</fullName>
    </submittedName>
</protein>
<dbReference type="GeneID" id="35597106"/>
<dbReference type="AlphaFoldDB" id="A0A2D3V3F9"/>
<dbReference type="EMBL" id="FJUY01000002">
    <property type="protein sequence ID" value="CZT16039.1"/>
    <property type="molecule type" value="Genomic_DNA"/>
</dbReference>
<evidence type="ECO:0000313" key="3">
    <source>
        <dbReference type="Proteomes" id="UP000225277"/>
    </source>
</evidence>
<evidence type="ECO:0000256" key="1">
    <source>
        <dbReference type="SAM" id="MobiDB-lite"/>
    </source>
</evidence>
<proteinExistence type="predicted"/>
<feature type="compositionally biased region" description="Acidic residues" evidence="1">
    <location>
        <begin position="39"/>
        <end position="54"/>
    </location>
</feature>
<dbReference type="Proteomes" id="UP000225277">
    <property type="component" value="Unassembled WGS sequence"/>
</dbReference>
<reference evidence="2 3" key="1">
    <citation type="submission" date="2016-03" db="EMBL/GenBank/DDBJ databases">
        <authorList>
            <person name="Ploux O."/>
        </authorList>
    </citation>
    <scope>NUCLEOTIDE SEQUENCE [LARGE SCALE GENOMIC DNA]</scope>
    <source>
        <strain evidence="2 3">URUG2</strain>
    </source>
</reference>
<feature type="compositionally biased region" description="Basic and acidic residues" evidence="1">
    <location>
        <begin position="84"/>
        <end position="95"/>
    </location>
</feature>
<keyword evidence="3" id="KW-1185">Reference proteome</keyword>
<feature type="compositionally biased region" description="Low complexity" evidence="1">
    <location>
        <begin position="24"/>
        <end position="34"/>
    </location>
</feature>
<evidence type="ECO:0000313" key="2">
    <source>
        <dbReference type="EMBL" id="CZT16039.1"/>
    </source>
</evidence>
<gene>
    <name evidence="2" type="ORF">RCC_01879</name>
</gene>
<organism evidence="2 3">
    <name type="scientific">Ramularia collo-cygni</name>
    <dbReference type="NCBI Taxonomy" id="112498"/>
    <lineage>
        <taxon>Eukaryota</taxon>
        <taxon>Fungi</taxon>
        <taxon>Dikarya</taxon>
        <taxon>Ascomycota</taxon>
        <taxon>Pezizomycotina</taxon>
        <taxon>Dothideomycetes</taxon>
        <taxon>Dothideomycetidae</taxon>
        <taxon>Mycosphaerellales</taxon>
        <taxon>Mycosphaerellaceae</taxon>
        <taxon>Ramularia</taxon>
    </lineage>
</organism>
<name>A0A2D3V3F9_9PEZI</name>
<feature type="region of interest" description="Disordered" evidence="1">
    <location>
        <begin position="1"/>
        <end position="95"/>
    </location>
</feature>
<dbReference type="OrthoDB" id="10037289at2759"/>
<feature type="compositionally biased region" description="Acidic residues" evidence="1">
    <location>
        <begin position="69"/>
        <end position="83"/>
    </location>
</feature>
<sequence length="153" mass="17626">MPTSKRPSSRAAESEPDPKRVETDQTNNTTNDNDSGSETPDEATLEALENEFEPYEYVCLNIPPYGRDTDEDDEDQDPEENSDDDLHKKPASEHPDHKFIIPWSAFKKYHDYCRFATYVDPDAFDMYIYNDYQAYGTIQLVENAYSSTTSTKQ</sequence>